<feature type="region of interest" description="Disordered" evidence="6">
    <location>
        <begin position="333"/>
        <end position="353"/>
    </location>
</feature>
<organism evidence="8 9">
    <name type="scientific">Micromonospora purpureochromogenes</name>
    <dbReference type="NCBI Taxonomy" id="47872"/>
    <lineage>
        <taxon>Bacteria</taxon>
        <taxon>Bacillati</taxon>
        <taxon>Actinomycetota</taxon>
        <taxon>Actinomycetes</taxon>
        <taxon>Micromonosporales</taxon>
        <taxon>Micromonosporaceae</taxon>
        <taxon>Micromonospora</taxon>
    </lineage>
</organism>
<accession>A0ABX2RWQ3</accession>
<dbReference type="InterPro" id="IPR001365">
    <property type="entry name" value="A_deaminase_dom"/>
</dbReference>
<evidence type="ECO:0000256" key="4">
    <source>
        <dbReference type="ARBA" id="ARBA00022801"/>
    </source>
</evidence>
<keyword evidence="4 8" id="KW-0378">Hydrolase</keyword>
<evidence type="ECO:0000256" key="1">
    <source>
        <dbReference type="ARBA" id="ARBA00001947"/>
    </source>
</evidence>
<dbReference type="RefSeq" id="WP_179805377.1">
    <property type="nucleotide sequence ID" value="NZ_JACCCQ010000001.1"/>
</dbReference>
<dbReference type="EC" id="3.5.4.40" evidence="8"/>
<evidence type="ECO:0000256" key="6">
    <source>
        <dbReference type="SAM" id="MobiDB-lite"/>
    </source>
</evidence>
<evidence type="ECO:0000256" key="2">
    <source>
        <dbReference type="ARBA" id="ARBA00006676"/>
    </source>
</evidence>
<keyword evidence="5" id="KW-0862">Zinc</keyword>
<reference evidence="8 9" key="1">
    <citation type="submission" date="2020-07" db="EMBL/GenBank/DDBJ databases">
        <title>Sequencing the genomes of 1000 actinobacteria strains.</title>
        <authorList>
            <person name="Klenk H.-P."/>
        </authorList>
    </citation>
    <scope>NUCLEOTIDE SEQUENCE [LARGE SCALE GENOMIC DNA]</scope>
    <source>
        <strain evidence="8 9">DSM 43814</strain>
    </source>
</reference>
<comment type="cofactor">
    <cofactor evidence="1">
        <name>Zn(2+)</name>
        <dbReference type="ChEBI" id="CHEBI:29105"/>
    </cofactor>
</comment>
<comment type="caution">
    <text evidence="8">The sequence shown here is derived from an EMBL/GenBank/DDBJ whole genome shotgun (WGS) entry which is preliminary data.</text>
</comment>
<dbReference type="PROSITE" id="PS00485">
    <property type="entry name" value="A_DEAMINASE"/>
    <property type="match status" value="1"/>
</dbReference>
<keyword evidence="3" id="KW-0479">Metal-binding</keyword>
<keyword evidence="9" id="KW-1185">Reference proteome</keyword>
<dbReference type="Gene3D" id="3.20.20.140">
    <property type="entry name" value="Metal-dependent hydrolases"/>
    <property type="match status" value="1"/>
</dbReference>
<feature type="domain" description="Adenosine deaminase" evidence="7">
    <location>
        <begin position="9"/>
        <end position="316"/>
    </location>
</feature>
<dbReference type="EMBL" id="JACCCQ010000001">
    <property type="protein sequence ID" value="NYF59742.1"/>
    <property type="molecule type" value="Genomic_DNA"/>
</dbReference>
<proteinExistence type="inferred from homology"/>
<evidence type="ECO:0000313" key="8">
    <source>
        <dbReference type="EMBL" id="NYF59742.1"/>
    </source>
</evidence>
<gene>
    <name evidence="8" type="ORF">HDA35_005573</name>
</gene>
<evidence type="ECO:0000256" key="5">
    <source>
        <dbReference type="ARBA" id="ARBA00022833"/>
    </source>
</evidence>
<dbReference type="SUPFAM" id="SSF51556">
    <property type="entry name" value="Metallo-dependent hydrolases"/>
    <property type="match status" value="1"/>
</dbReference>
<dbReference type="Proteomes" id="UP000631553">
    <property type="component" value="Unassembled WGS sequence"/>
</dbReference>
<sequence length="353" mass="36367">MTTARPHPPKIELHVHLEGTVRPALLAAIARAHGMAPPVPPDQPYAFTDLYDFIATWNALTACLRTPEDYRRILLAYAAEAAGQGAVYLEPIVDAEERLGGPSGWADVLAACCDAAAEARERHGVAVGLTPQVFRGQDVAFAEEAARIATRFTGRGVVGFGLAGAEGRFPTAPYARAARIAADGGLPFVPHAGEAAGPAAVREVLAMGAARVRHGVRAVEDPELVAELAGRGTVLDVTPTSNLRLGVAAPDRPHPLTVLDAAGVHCSVSTDDPAIFGITLAGEYAVAARLGVGPAEAYAAGLAGALCDAPTRRWLADVGVRAYGSGPRARASAVTTAAGPRSPALNPDNLDQG</sequence>
<comment type="similarity">
    <text evidence="2">Belongs to the metallo-dependent hydrolases superfamily. Adenosine and AMP deaminases family.</text>
</comment>
<evidence type="ECO:0000313" key="9">
    <source>
        <dbReference type="Proteomes" id="UP000631553"/>
    </source>
</evidence>
<protein>
    <submittedName>
        <fullName evidence="8">Aminodeoxyfutalosine deaminase</fullName>
        <ecNumber evidence="8">3.5.4.40</ecNumber>
    </submittedName>
</protein>
<dbReference type="PANTHER" id="PTHR43114">
    <property type="entry name" value="ADENINE DEAMINASE"/>
    <property type="match status" value="1"/>
</dbReference>
<name>A0ABX2RWQ3_9ACTN</name>
<dbReference type="InterPro" id="IPR006330">
    <property type="entry name" value="Ado/ade_deaminase"/>
</dbReference>
<dbReference type="Pfam" id="PF00962">
    <property type="entry name" value="A_deaminase"/>
    <property type="match status" value="1"/>
</dbReference>
<evidence type="ECO:0000256" key="3">
    <source>
        <dbReference type="ARBA" id="ARBA00022723"/>
    </source>
</evidence>
<dbReference type="InterPro" id="IPR006650">
    <property type="entry name" value="A/AMP_deam_AS"/>
</dbReference>
<dbReference type="PANTHER" id="PTHR43114:SF6">
    <property type="entry name" value="ADENINE DEAMINASE"/>
    <property type="match status" value="1"/>
</dbReference>
<dbReference type="GO" id="GO:0016787">
    <property type="term" value="F:hydrolase activity"/>
    <property type="evidence" value="ECO:0007669"/>
    <property type="project" value="UniProtKB-KW"/>
</dbReference>
<evidence type="ECO:0000259" key="7">
    <source>
        <dbReference type="Pfam" id="PF00962"/>
    </source>
</evidence>
<dbReference type="InterPro" id="IPR032466">
    <property type="entry name" value="Metal_Hydrolase"/>
</dbReference>